<dbReference type="AlphaFoldDB" id="A0A7J8C2H3"/>
<organism evidence="1 2">
    <name type="scientific">Rousettus aegyptiacus</name>
    <name type="common">Egyptian fruit bat</name>
    <name type="synonym">Pteropus aegyptiacus</name>
    <dbReference type="NCBI Taxonomy" id="9407"/>
    <lineage>
        <taxon>Eukaryota</taxon>
        <taxon>Metazoa</taxon>
        <taxon>Chordata</taxon>
        <taxon>Craniata</taxon>
        <taxon>Vertebrata</taxon>
        <taxon>Euteleostomi</taxon>
        <taxon>Mammalia</taxon>
        <taxon>Eutheria</taxon>
        <taxon>Laurasiatheria</taxon>
        <taxon>Chiroptera</taxon>
        <taxon>Yinpterochiroptera</taxon>
        <taxon>Pteropodoidea</taxon>
        <taxon>Pteropodidae</taxon>
        <taxon>Rousettinae</taxon>
        <taxon>Rousettus</taxon>
    </lineage>
</organism>
<gene>
    <name evidence="1" type="ORF">HJG63_009349</name>
</gene>
<name>A0A7J8C2H3_ROUAE</name>
<evidence type="ECO:0000313" key="2">
    <source>
        <dbReference type="Proteomes" id="UP000593571"/>
    </source>
</evidence>
<proteinExistence type="predicted"/>
<comment type="caution">
    <text evidence="1">The sequence shown here is derived from an EMBL/GenBank/DDBJ whole genome shotgun (WGS) entry which is preliminary data.</text>
</comment>
<evidence type="ECO:0000313" key="1">
    <source>
        <dbReference type="EMBL" id="KAF6405027.1"/>
    </source>
</evidence>
<keyword evidence="2" id="KW-1185">Reference proteome</keyword>
<reference evidence="1 2" key="1">
    <citation type="journal article" date="2020" name="Nature">
        <title>Six reference-quality genomes reveal evolution of bat adaptations.</title>
        <authorList>
            <person name="Jebb D."/>
            <person name="Huang Z."/>
            <person name="Pippel M."/>
            <person name="Hughes G.M."/>
            <person name="Lavrichenko K."/>
            <person name="Devanna P."/>
            <person name="Winkler S."/>
            <person name="Jermiin L.S."/>
            <person name="Skirmuntt E.C."/>
            <person name="Katzourakis A."/>
            <person name="Burkitt-Gray L."/>
            <person name="Ray D.A."/>
            <person name="Sullivan K.A.M."/>
            <person name="Roscito J.G."/>
            <person name="Kirilenko B.M."/>
            <person name="Davalos L.M."/>
            <person name="Corthals A.P."/>
            <person name="Power M.L."/>
            <person name="Jones G."/>
            <person name="Ransome R.D."/>
            <person name="Dechmann D.K.N."/>
            <person name="Locatelli A.G."/>
            <person name="Puechmaille S.J."/>
            <person name="Fedrigo O."/>
            <person name="Jarvis E.D."/>
            <person name="Hiller M."/>
            <person name="Vernes S.C."/>
            <person name="Myers E.W."/>
            <person name="Teeling E.C."/>
        </authorList>
    </citation>
    <scope>NUCLEOTIDE SEQUENCE [LARGE SCALE GENOMIC DNA]</scope>
    <source>
        <strain evidence="1">MRouAeg1</strain>
        <tissue evidence="1">Muscle</tissue>
    </source>
</reference>
<dbReference type="EMBL" id="JACASE010000015">
    <property type="protein sequence ID" value="KAF6405027.1"/>
    <property type="molecule type" value="Genomic_DNA"/>
</dbReference>
<accession>A0A7J8C2H3</accession>
<sequence>MLALAPHSLIQRLSPSCNITGSFIQSCHSYTATDIRKNIDWLANYEKTDINWRVLGRTEGSQERTCLSRKWPGGVRLPQDYTMELTPLVLLGLQIAACRCWDFSASITMKLPTQRQKTIPLPR</sequence>
<dbReference type="Proteomes" id="UP000593571">
    <property type="component" value="Unassembled WGS sequence"/>
</dbReference>
<protein>
    <submittedName>
        <fullName evidence="1">Uncharacterized protein</fullName>
    </submittedName>
</protein>